<keyword evidence="1" id="KW-0812">Transmembrane</keyword>
<organism evidence="2 3">
    <name type="scientific">Xylaria arbuscula</name>
    <dbReference type="NCBI Taxonomy" id="114810"/>
    <lineage>
        <taxon>Eukaryota</taxon>
        <taxon>Fungi</taxon>
        <taxon>Dikarya</taxon>
        <taxon>Ascomycota</taxon>
        <taxon>Pezizomycotina</taxon>
        <taxon>Sordariomycetes</taxon>
        <taxon>Xylariomycetidae</taxon>
        <taxon>Xylariales</taxon>
        <taxon>Xylariaceae</taxon>
        <taxon>Xylaria</taxon>
    </lineage>
</organism>
<keyword evidence="1" id="KW-0472">Membrane</keyword>
<name>A0A9W8TS94_9PEZI</name>
<proteinExistence type="predicted"/>
<evidence type="ECO:0000313" key="2">
    <source>
        <dbReference type="EMBL" id="KAJ3579731.1"/>
    </source>
</evidence>
<dbReference type="Proteomes" id="UP001148614">
    <property type="component" value="Unassembled WGS sequence"/>
</dbReference>
<keyword evidence="1" id="KW-1133">Transmembrane helix</keyword>
<accession>A0A9W8TS94</accession>
<reference evidence="2" key="1">
    <citation type="submission" date="2022-07" db="EMBL/GenBank/DDBJ databases">
        <title>Genome Sequence of Xylaria arbuscula.</title>
        <authorList>
            <person name="Buettner E."/>
        </authorList>
    </citation>
    <scope>NUCLEOTIDE SEQUENCE</scope>
    <source>
        <strain evidence="2">VT107</strain>
    </source>
</reference>
<evidence type="ECO:0000256" key="1">
    <source>
        <dbReference type="SAM" id="Phobius"/>
    </source>
</evidence>
<dbReference type="AlphaFoldDB" id="A0A9W8TS94"/>
<keyword evidence="3" id="KW-1185">Reference proteome</keyword>
<evidence type="ECO:0000313" key="3">
    <source>
        <dbReference type="Proteomes" id="UP001148614"/>
    </source>
</evidence>
<comment type="caution">
    <text evidence="2">The sequence shown here is derived from an EMBL/GenBank/DDBJ whole genome shotgun (WGS) entry which is preliminary data.</text>
</comment>
<protein>
    <submittedName>
        <fullName evidence="2">Uncharacterized protein</fullName>
    </submittedName>
</protein>
<gene>
    <name evidence="2" type="ORF">NPX13_g832</name>
</gene>
<feature type="transmembrane region" description="Helical" evidence="1">
    <location>
        <begin position="94"/>
        <end position="118"/>
    </location>
</feature>
<dbReference type="EMBL" id="JANPWZ010000064">
    <property type="protein sequence ID" value="KAJ3579731.1"/>
    <property type="molecule type" value="Genomic_DNA"/>
</dbReference>
<sequence length="122" mass="12857">MKAYKTVKAASAGADVISQHYSFLLPSFEEEQRRRLAASLVPVGWTARYCAHVTVSPGAGTAQYVVSGTATVPTGGAEGRAVSRPSLAPALQRLLYWVIPVLVLQWCAECSAVVLSAAPSPL</sequence>